<dbReference type="Gene3D" id="3.40.50.880">
    <property type="match status" value="1"/>
</dbReference>
<gene>
    <name evidence="1" type="ORF">DY251_12355</name>
</gene>
<reference evidence="2" key="1">
    <citation type="submission" date="2018-08" db="EMBL/GenBank/DDBJ databases">
        <authorList>
            <person name="Im W.T."/>
        </authorList>
    </citation>
    <scope>NUCLEOTIDE SEQUENCE [LARGE SCALE GENOMIC DNA]</scope>
    <source>
        <strain evidence="2">LA-28</strain>
    </source>
</reference>
<dbReference type="EMBL" id="QURN01000008">
    <property type="protein sequence ID" value="RFC67331.1"/>
    <property type="molecule type" value="Genomic_DNA"/>
</dbReference>
<accession>A0A371XDM8</accession>
<comment type="caution">
    <text evidence="1">The sequence shown here is derived from an EMBL/GenBank/DDBJ whole genome shotgun (WGS) entry which is preliminary data.</text>
</comment>
<proteinExistence type="predicted"/>
<evidence type="ECO:0000313" key="2">
    <source>
        <dbReference type="Proteomes" id="UP000262379"/>
    </source>
</evidence>
<evidence type="ECO:0000313" key="1">
    <source>
        <dbReference type="EMBL" id="RFC67331.1"/>
    </source>
</evidence>
<sequence>MLSIFVVLCVPILGAAAVFIDHRPHTVAIFPKPSSEVATLKNIRVAFDRPLAAEQVRVTIEGKAGDAAPFAIKGSVHVQTGNTINFAADQTLAPANYHVTIHAEDKQLADWRFTVADTPRNDESGAPILIVGGDASDLNPYYTEILSAEGFTGFKTASKSEFAKLDLAGIQSIIVSGDLDNSGSARLKEWVENGGNLVAVMPTGALADLAGVKALSVINGEGYFQIDTGSAPGKGLVSQPIQFHGDAKRFAANDDARVFATLISGPDKSTSPAATIRTVGANGGQVAALAFNLAKSVVFTRQGNPAWAGQDRDGMAPVRPNDLFFGNSKTDPQPDYLDVNNAQIPQADETMRLLTNVLEYMQRDASPIPRFWYFPKDYKAALVMAADDHGTKDGTRNFFEMLDLASPAGCDMTQWTCARATSFIYPDSGLSNSDAEFYNSIGFDTGAHVTTNCEDWTRESLDNSIAAYLSFFQVRFPELPTQRGSRLHCIAWSDYTTQAEVERSWDIRFDMNYYHWPKDWLKNKSGFMTGSGLPMRFSKTDGEIIDVYQQETHLVDEVFVDNLPAVEELFAKAFGPEGFYGAFGTHFDFNNDFAPKMIELAHKWQVPMISAAQLLDWENARSHSQISDLQWGVQTLQFKMQAAPATGGALTTMVPMRTNDMVLAAISLDGKPVEFKTAEIKGVQYALFPSANGTYSIRYNSSFSADETGSVSPL</sequence>
<organism evidence="1 2">
    <name type="scientific">Mesorhizobium denitrificans</name>
    <dbReference type="NCBI Taxonomy" id="2294114"/>
    <lineage>
        <taxon>Bacteria</taxon>
        <taxon>Pseudomonadati</taxon>
        <taxon>Pseudomonadota</taxon>
        <taxon>Alphaproteobacteria</taxon>
        <taxon>Hyphomicrobiales</taxon>
        <taxon>Phyllobacteriaceae</taxon>
        <taxon>Mesorhizobium</taxon>
    </lineage>
</organism>
<keyword evidence="2" id="KW-1185">Reference proteome</keyword>
<protein>
    <recommendedName>
        <fullName evidence="3">SbsA Ig-like domain-containing protein</fullName>
    </recommendedName>
</protein>
<evidence type="ECO:0008006" key="3">
    <source>
        <dbReference type="Google" id="ProtNLM"/>
    </source>
</evidence>
<dbReference type="AlphaFoldDB" id="A0A371XDM8"/>
<dbReference type="InterPro" id="IPR029062">
    <property type="entry name" value="Class_I_gatase-like"/>
</dbReference>
<dbReference type="Proteomes" id="UP000262379">
    <property type="component" value="Unassembled WGS sequence"/>
</dbReference>
<name>A0A371XDM8_9HYPH</name>